<name>A0ABQ5KMZ3_9EUKA</name>
<dbReference type="GO" id="GO:0016874">
    <property type="term" value="F:ligase activity"/>
    <property type="evidence" value="ECO:0007669"/>
    <property type="project" value="UniProtKB-KW"/>
</dbReference>
<comment type="similarity">
    <text evidence="1">Belongs to the class-II aminoacyl-tRNA synthetase family.</text>
</comment>
<keyword evidence="6" id="KW-0067">ATP-binding</keyword>
<dbReference type="InterPro" id="IPR002318">
    <property type="entry name" value="Ala-tRNA-lgiase_IIc"/>
</dbReference>
<reference evidence="11" key="1">
    <citation type="submission" date="2022-03" db="EMBL/GenBank/DDBJ databases">
        <title>Draft genome sequence of Aduncisulcus paluster, a free-living microaerophilic Fornicata.</title>
        <authorList>
            <person name="Yuyama I."/>
            <person name="Kume K."/>
            <person name="Tamura T."/>
            <person name="Inagaki Y."/>
            <person name="Hashimoto T."/>
        </authorList>
    </citation>
    <scope>NUCLEOTIDE SEQUENCE</scope>
    <source>
        <strain evidence="11">NY0171</strain>
    </source>
</reference>
<keyword evidence="3" id="KW-0820">tRNA-binding</keyword>
<evidence type="ECO:0000259" key="10">
    <source>
        <dbReference type="PROSITE" id="PS50860"/>
    </source>
</evidence>
<gene>
    <name evidence="11" type="ORF">ADUPG1_002686</name>
</gene>
<keyword evidence="9" id="KW-0030">Aminoacyl-tRNA synthetase</keyword>
<dbReference type="Proteomes" id="UP001057375">
    <property type="component" value="Unassembled WGS sequence"/>
</dbReference>
<feature type="domain" description="Alanyl-transfer RNA synthetases family profile" evidence="10">
    <location>
        <begin position="1"/>
        <end position="131"/>
    </location>
</feature>
<evidence type="ECO:0000256" key="2">
    <source>
        <dbReference type="ARBA" id="ARBA00013168"/>
    </source>
</evidence>
<evidence type="ECO:0000256" key="9">
    <source>
        <dbReference type="ARBA" id="ARBA00023146"/>
    </source>
</evidence>
<evidence type="ECO:0000313" key="12">
    <source>
        <dbReference type="Proteomes" id="UP001057375"/>
    </source>
</evidence>
<dbReference type="PANTHER" id="PTHR11777:SF9">
    <property type="entry name" value="ALANINE--TRNA LIGASE, CYTOPLASMIC"/>
    <property type="match status" value="1"/>
</dbReference>
<dbReference type="InterPro" id="IPR018164">
    <property type="entry name" value="Ala-tRNA-synth_IIc_N"/>
</dbReference>
<evidence type="ECO:0000256" key="1">
    <source>
        <dbReference type="ARBA" id="ARBA00008226"/>
    </source>
</evidence>
<evidence type="ECO:0000256" key="8">
    <source>
        <dbReference type="ARBA" id="ARBA00022917"/>
    </source>
</evidence>
<evidence type="ECO:0000256" key="3">
    <source>
        <dbReference type="ARBA" id="ARBA00022555"/>
    </source>
</evidence>
<dbReference type="InterPro" id="IPR050058">
    <property type="entry name" value="Ala-tRNA_ligase"/>
</dbReference>
<dbReference type="InterPro" id="IPR018165">
    <property type="entry name" value="Ala-tRNA-synth_IIc_core"/>
</dbReference>
<dbReference type="PANTHER" id="PTHR11777">
    <property type="entry name" value="ALANYL-TRNA SYNTHETASE"/>
    <property type="match status" value="1"/>
</dbReference>
<keyword evidence="8" id="KW-0648">Protein biosynthesis</keyword>
<protein>
    <recommendedName>
        <fullName evidence="2">alanine--tRNA ligase</fullName>
        <ecNumber evidence="2">6.1.1.7</ecNumber>
    </recommendedName>
</protein>
<evidence type="ECO:0000256" key="4">
    <source>
        <dbReference type="ARBA" id="ARBA00022598"/>
    </source>
</evidence>
<dbReference type="Gene3D" id="3.30.930.10">
    <property type="entry name" value="Bira Bifunctional Protein, Domain 2"/>
    <property type="match status" value="1"/>
</dbReference>
<dbReference type="InterPro" id="IPR018162">
    <property type="entry name" value="Ala-tRNA-ligase_IIc_anticod-bd"/>
</dbReference>
<evidence type="ECO:0000313" key="11">
    <source>
        <dbReference type="EMBL" id="GKT33889.1"/>
    </source>
</evidence>
<accession>A0ABQ5KMZ3</accession>
<keyword evidence="12" id="KW-1185">Reference proteome</keyword>
<dbReference type="InterPro" id="IPR045864">
    <property type="entry name" value="aa-tRNA-synth_II/BPL/LPL"/>
</dbReference>
<keyword evidence="7" id="KW-0694">RNA-binding</keyword>
<evidence type="ECO:0000256" key="5">
    <source>
        <dbReference type="ARBA" id="ARBA00022741"/>
    </source>
</evidence>
<comment type="caution">
    <text evidence="11">The sequence shown here is derived from an EMBL/GenBank/DDBJ whole genome shotgun (WGS) entry which is preliminary data.</text>
</comment>
<sequence length="131" mass="14843">MSCDPNCGIGKCDCDRYLEIWNLVFMQYDQDEDGNRTPLPRPSIDTGMALNALPRFPMIQAVAKKAGVKYKENGEIDTALQVIADHSRSIAFLITDQILPSNEGRGYVLRRLIRRAFRFGRLLGLTDPFLH</sequence>
<dbReference type="SUPFAM" id="SSF101353">
    <property type="entry name" value="Putative anticodon-binding domain of alanyl-tRNA synthetase (AlaRS)"/>
    <property type="match status" value="1"/>
</dbReference>
<evidence type="ECO:0000256" key="6">
    <source>
        <dbReference type="ARBA" id="ARBA00022840"/>
    </source>
</evidence>
<evidence type="ECO:0000256" key="7">
    <source>
        <dbReference type="ARBA" id="ARBA00022884"/>
    </source>
</evidence>
<dbReference type="Pfam" id="PF01411">
    <property type="entry name" value="tRNA-synt_2c"/>
    <property type="match status" value="1"/>
</dbReference>
<dbReference type="EC" id="6.1.1.7" evidence="2"/>
<proteinExistence type="inferred from homology"/>
<keyword evidence="5" id="KW-0547">Nucleotide-binding</keyword>
<dbReference type="PROSITE" id="PS50860">
    <property type="entry name" value="AA_TRNA_LIGASE_II_ALA"/>
    <property type="match status" value="1"/>
</dbReference>
<keyword evidence="4 11" id="KW-0436">Ligase</keyword>
<dbReference type="SUPFAM" id="SSF55681">
    <property type="entry name" value="Class II aaRS and biotin synthetases"/>
    <property type="match status" value="1"/>
</dbReference>
<organism evidence="11 12">
    <name type="scientific">Aduncisulcus paluster</name>
    <dbReference type="NCBI Taxonomy" id="2918883"/>
    <lineage>
        <taxon>Eukaryota</taxon>
        <taxon>Metamonada</taxon>
        <taxon>Carpediemonas-like organisms</taxon>
        <taxon>Aduncisulcus</taxon>
    </lineage>
</organism>
<dbReference type="PRINTS" id="PR00980">
    <property type="entry name" value="TRNASYNTHALA"/>
</dbReference>
<feature type="non-terminal residue" evidence="11">
    <location>
        <position position="131"/>
    </location>
</feature>
<dbReference type="EMBL" id="BQXS01003256">
    <property type="protein sequence ID" value="GKT33889.1"/>
    <property type="molecule type" value="Genomic_DNA"/>
</dbReference>